<evidence type="ECO:0000313" key="1">
    <source>
        <dbReference type="EMBL" id="GAA1520510.1"/>
    </source>
</evidence>
<comment type="caution">
    <text evidence="1">The sequence shown here is derived from an EMBL/GenBank/DDBJ whole genome shotgun (WGS) entry which is preliminary data.</text>
</comment>
<proteinExistence type="predicted"/>
<sequence>MTETVIKAATEAAAEEDVAIDEELLEEAQRHLGTSSRNEAINAALREFVDQQRARRRAALQDLRRLSDEGAFKYDALDEVDE</sequence>
<dbReference type="InterPro" id="IPR019239">
    <property type="entry name" value="VapB_antitoxin"/>
</dbReference>
<dbReference type="Proteomes" id="UP001501470">
    <property type="component" value="Unassembled WGS sequence"/>
</dbReference>
<evidence type="ECO:0000313" key="2">
    <source>
        <dbReference type="Proteomes" id="UP001501470"/>
    </source>
</evidence>
<gene>
    <name evidence="1" type="ORF">GCM10009827_040210</name>
</gene>
<dbReference type="Pfam" id="PF09957">
    <property type="entry name" value="VapB_antitoxin"/>
    <property type="match status" value="1"/>
</dbReference>
<dbReference type="EMBL" id="BAAAQD010000007">
    <property type="protein sequence ID" value="GAA1520510.1"/>
    <property type="molecule type" value="Genomic_DNA"/>
</dbReference>
<keyword evidence="2" id="KW-1185">Reference proteome</keyword>
<name>A0ABP4LBS2_9ACTN</name>
<dbReference type="RefSeq" id="WP_344503510.1">
    <property type="nucleotide sequence ID" value="NZ_BAAAQD010000007.1"/>
</dbReference>
<evidence type="ECO:0008006" key="3">
    <source>
        <dbReference type="Google" id="ProtNLM"/>
    </source>
</evidence>
<organism evidence="1 2">
    <name type="scientific">Dactylosporangium maewongense</name>
    <dbReference type="NCBI Taxonomy" id="634393"/>
    <lineage>
        <taxon>Bacteria</taxon>
        <taxon>Bacillati</taxon>
        <taxon>Actinomycetota</taxon>
        <taxon>Actinomycetes</taxon>
        <taxon>Micromonosporales</taxon>
        <taxon>Micromonosporaceae</taxon>
        <taxon>Dactylosporangium</taxon>
    </lineage>
</organism>
<protein>
    <recommendedName>
        <fullName evidence="3">Ribbon-helix-helix protein CopG domain-containing protein</fullName>
    </recommendedName>
</protein>
<accession>A0ABP4LBS2</accession>
<reference evidence="2" key="1">
    <citation type="journal article" date="2019" name="Int. J. Syst. Evol. Microbiol.">
        <title>The Global Catalogue of Microorganisms (GCM) 10K type strain sequencing project: providing services to taxonomists for standard genome sequencing and annotation.</title>
        <authorList>
            <consortium name="The Broad Institute Genomics Platform"/>
            <consortium name="The Broad Institute Genome Sequencing Center for Infectious Disease"/>
            <person name="Wu L."/>
            <person name="Ma J."/>
        </authorList>
    </citation>
    <scope>NUCLEOTIDE SEQUENCE [LARGE SCALE GENOMIC DNA]</scope>
    <source>
        <strain evidence="2">JCM 15933</strain>
    </source>
</reference>